<comment type="caution">
    <text evidence="2">The sequence shown here is derived from an EMBL/GenBank/DDBJ whole genome shotgun (WGS) entry which is preliminary data.</text>
</comment>
<feature type="transmembrane region" description="Helical" evidence="1">
    <location>
        <begin position="7"/>
        <end position="25"/>
    </location>
</feature>
<accession>A0A0G0WK60</accession>
<evidence type="ECO:0000256" key="1">
    <source>
        <dbReference type="SAM" id="Phobius"/>
    </source>
</evidence>
<name>A0A0G0WK60_9BACT</name>
<reference evidence="2 3" key="1">
    <citation type="journal article" date="2015" name="Nature">
        <title>rRNA introns, odd ribosomes, and small enigmatic genomes across a large radiation of phyla.</title>
        <authorList>
            <person name="Brown C.T."/>
            <person name="Hug L.A."/>
            <person name="Thomas B.C."/>
            <person name="Sharon I."/>
            <person name="Castelle C.J."/>
            <person name="Singh A."/>
            <person name="Wilkins M.J."/>
            <person name="Williams K.H."/>
            <person name="Banfield J.F."/>
        </authorList>
    </citation>
    <scope>NUCLEOTIDE SEQUENCE [LARGE SCALE GENOMIC DNA]</scope>
</reference>
<dbReference type="AlphaFoldDB" id="A0A0G0WK60"/>
<sequence length="69" mass="7533">MNIPGKIIILILALVLMAIFAFVFFPKKNTNSLTNPGTQAQADITQGPQASSHPLQISEIFGLIQVRRV</sequence>
<keyword evidence="1" id="KW-0812">Transmembrane</keyword>
<organism evidence="2 3">
    <name type="scientific">Candidatus Daviesbacteria bacterium GW2011_GWB1_41_5</name>
    <dbReference type="NCBI Taxonomy" id="1618429"/>
    <lineage>
        <taxon>Bacteria</taxon>
        <taxon>Candidatus Daviesiibacteriota</taxon>
    </lineage>
</organism>
<evidence type="ECO:0000313" key="3">
    <source>
        <dbReference type="Proteomes" id="UP000034753"/>
    </source>
</evidence>
<keyword evidence="1" id="KW-0472">Membrane</keyword>
<proteinExistence type="predicted"/>
<protein>
    <submittedName>
        <fullName evidence="2">Uncharacterized protein</fullName>
    </submittedName>
</protein>
<evidence type="ECO:0000313" key="2">
    <source>
        <dbReference type="EMBL" id="KKS13210.1"/>
    </source>
</evidence>
<dbReference type="EMBL" id="LCBN01000029">
    <property type="protein sequence ID" value="KKS13210.1"/>
    <property type="molecule type" value="Genomic_DNA"/>
</dbReference>
<keyword evidence="1" id="KW-1133">Transmembrane helix</keyword>
<dbReference type="Proteomes" id="UP000034753">
    <property type="component" value="Unassembled WGS sequence"/>
</dbReference>
<gene>
    <name evidence="2" type="ORF">UU67_C0029G0013</name>
</gene>